<dbReference type="EMBL" id="CM003613">
    <property type="protein sequence ID" value="KYP54086.1"/>
    <property type="molecule type" value="Genomic_DNA"/>
</dbReference>
<protein>
    <submittedName>
        <fullName evidence="2">Uncharacterized protein</fullName>
    </submittedName>
</protein>
<dbReference type="AlphaFoldDB" id="A0A151SGY3"/>
<dbReference type="Proteomes" id="UP000075243">
    <property type="component" value="Chromosome 11"/>
</dbReference>
<keyword evidence="3" id="KW-1185">Reference proteome</keyword>
<evidence type="ECO:0000313" key="2">
    <source>
        <dbReference type="EMBL" id="KYP54086.1"/>
    </source>
</evidence>
<dbReference type="PANTHER" id="PTHR36031:SF1">
    <property type="entry name" value="F21O3.15 PROTEIN"/>
    <property type="match status" value="1"/>
</dbReference>
<dbReference type="STRING" id="3821.A0A151SGY3"/>
<reference evidence="2 3" key="1">
    <citation type="journal article" date="2012" name="Nat. Biotechnol.">
        <title>Draft genome sequence of pigeonpea (Cajanus cajan), an orphan legume crop of resource-poor farmers.</title>
        <authorList>
            <person name="Varshney R.K."/>
            <person name="Chen W."/>
            <person name="Li Y."/>
            <person name="Bharti A.K."/>
            <person name="Saxena R.K."/>
            <person name="Schlueter J.A."/>
            <person name="Donoghue M.T."/>
            <person name="Azam S."/>
            <person name="Fan G."/>
            <person name="Whaley A.M."/>
            <person name="Farmer A.D."/>
            <person name="Sheridan J."/>
            <person name="Iwata A."/>
            <person name="Tuteja R."/>
            <person name="Penmetsa R.V."/>
            <person name="Wu W."/>
            <person name="Upadhyaya H.D."/>
            <person name="Yang S.P."/>
            <person name="Shah T."/>
            <person name="Saxena K.B."/>
            <person name="Michael T."/>
            <person name="McCombie W.R."/>
            <person name="Yang B."/>
            <person name="Zhang G."/>
            <person name="Yang H."/>
            <person name="Wang J."/>
            <person name="Spillane C."/>
            <person name="Cook D.R."/>
            <person name="May G.D."/>
            <person name="Xu X."/>
            <person name="Jackson S.A."/>
        </authorList>
    </citation>
    <scope>NUCLEOTIDE SEQUENCE [LARGE SCALE GENOMIC DNA]</scope>
    <source>
        <strain evidence="3">cv. Asha</strain>
    </source>
</reference>
<feature type="region of interest" description="Disordered" evidence="1">
    <location>
        <begin position="38"/>
        <end position="71"/>
    </location>
</feature>
<dbReference type="Gramene" id="C.cajan_00251.t">
    <property type="protein sequence ID" value="C.cajan_00251.t"/>
    <property type="gene ID" value="C.cajan_00251"/>
</dbReference>
<evidence type="ECO:0000313" key="3">
    <source>
        <dbReference type="Proteomes" id="UP000075243"/>
    </source>
</evidence>
<sequence length="71" mass="8666">MQDQRFGRNRQSDNLEKVSLLRDKFEYDRERRMREKAFAPIHGGSVPDSHDSERWNQPLNTDRYFSQTERH</sequence>
<gene>
    <name evidence="2" type="ORF">KK1_000256</name>
</gene>
<accession>A0A151SGY3</accession>
<proteinExistence type="predicted"/>
<name>A0A151SGY3_CAJCA</name>
<organism evidence="2 3">
    <name type="scientific">Cajanus cajan</name>
    <name type="common">Pigeon pea</name>
    <name type="synonym">Cajanus indicus</name>
    <dbReference type="NCBI Taxonomy" id="3821"/>
    <lineage>
        <taxon>Eukaryota</taxon>
        <taxon>Viridiplantae</taxon>
        <taxon>Streptophyta</taxon>
        <taxon>Embryophyta</taxon>
        <taxon>Tracheophyta</taxon>
        <taxon>Spermatophyta</taxon>
        <taxon>Magnoliopsida</taxon>
        <taxon>eudicotyledons</taxon>
        <taxon>Gunneridae</taxon>
        <taxon>Pentapetalae</taxon>
        <taxon>rosids</taxon>
        <taxon>fabids</taxon>
        <taxon>Fabales</taxon>
        <taxon>Fabaceae</taxon>
        <taxon>Papilionoideae</taxon>
        <taxon>50 kb inversion clade</taxon>
        <taxon>NPAAA clade</taxon>
        <taxon>indigoferoid/millettioid clade</taxon>
        <taxon>Phaseoleae</taxon>
        <taxon>Cajanus</taxon>
    </lineage>
</organism>
<dbReference type="PANTHER" id="PTHR36031">
    <property type="entry name" value="F21O3.15 PROTEIN"/>
    <property type="match status" value="1"/>
</dbReference>
<evidence type="ECO:0000256" key="1">
    <source>
        <dbReference type="SAM" id="MobiDB-lite"/>
    </source>
</evidence>
<feature type="compositionally biased region" description="Polar residues" evidence="1">
    <location>
        <begin position="55"/>
        <end position="71"/>
    </location>
</feature>